<dbReference type="EMBL" id="FNEG01000003">
    <property type="protein sequence ID" value="SDI87566.1"/>
    <property type="molecule type" value="Genomic_DNA"/>
</dbReference>
<evidence type="ECO:0000313" key="4">
    <source>
        <dbReference type="Proteomes" id="UP000251670"/>
    </source>
</evidence>
<organism evidence="2 4">
    <name type="scientific">Chryseobacterium jejuense</name>
    <dbReference type="NCBI Taxonomy" id="445960"/>
    <lineage>
        <taxon>Bacteria</taxon>
        <taxon>Pseudomonadati</taxon>
        <taxon>Bacteroidota</taxon>
        <taxon>Flavobacteriia</taxon>
        <taxon>Flavobacteriales</taxon>
        <taxon>Weeksellaceae</taxon>
        <taxon>Chryseobacterium group</taxon>
        <taxon>Chryseobacterium</taxon>
    </lineage>
</organism>
<keyword evidence="3" id="KW-1185">Reference proteome</keyword>
<dbReference type="RefSeq" id="WP_089736153.1">
    <property type="nucleotide sequence ID" value="NZ_FNEG01000003.1"/>
</dbReference>
<evidence type="ECO:0000313" key="2">
    <source>
        <dbReference type="EMBL" id="SQB27542.1"/>
    </source>
</evidence>
<dbReference type="EMBL" id="UAWB01000002">
    <property type="protein sequence ID" value="SQB27542.1"/>
    <property type="molecule type" value="Genomic_DNA"/>
</dbReference>
<reference evidence="2 4" key="2">
    <citation type="submission" date="2018-06" db="EMBL/GenBank/DDBJ databases">
        <authorList>
            <consortium name="Pathogen Informatics"/>
            <person name="Doyle S."/>
        </authorList>
    </citation>
    <scope>NUCLEOTIDE SEQUENCE [LARGE SCALE GENOMIC DNA]</scope>
    <source>
        <strain evidence="2 4">NCTC13492</strain>
    </source>
</reference>
<accession>A0A2X2V9Q5</accession>
<name>A0A2X2V9Q5_CHRJE</name>
<evidence type="ECO:0000313" key="1">
    <source>
        <dbReference type="EMBL" id="SDI87566.1"/>
    </source>
</evidence>
<gene>
    <name evidence="2" type="ORF">NCTC13492_01125</name>
    <name evidence="1" type="ORF">SAMN05421542_2099</name>
</gene>
<dbReference type="Proteomes" id="UP000251670">
    <property type="component" value="Unassembled WGS sequence"/>
</dbReference>
<dbReference type="STRING" id="445960.SAMN05421542_2099"/>
<reference evidence="1 3" key="1">
    <citation type="submission" date="2016-10" db="EMBL/GenBank/DDBJ databases">
        <authorList>
            <person name="Varghese N."/>
            <person name="Submissions S."/>
        </authorList>
    </citation>
    <scope>NUCLEOTIDE SEQUENCE [LARGE SCALE GENOMIC DNA]</scope>
    <source>
        <strain evidence="1 3">DSM 19299</strain>
    </source>
</reference>
<dbReference type="AlphaFoldDB" id="A0A2X2V9Q5"/>
<protein>
    <submittedName>
        <fullName evidence="2">Uncharacterized protein</fullName>
    </submittedName>
</protein>
<dbReference type="Proteomes" id="UP000199426">
    <property type="component" value="Unassembled WGS sequence"/>
</dbReference>
<proteinExistence type="predicted"/>
<dbReference type="OrthoDB" id="1262502at2"/>
<sequence>MQFLKKNYTIILFFLIISVFAYDYFTRQDFKGNYRKTGAYAIGKIYGIKEYGRGTGYYYLYTFKVGDKEYKDRSDGELPFSKGPRNVDKRFLVVYLRNNIHNNVLYITIPVHDSVKNNFELEKWFLGHPEINPKLDSIPGTGFFFENYF</sequence>
<evidence type="ECO:0000313" key="3">
    <source>
        <dbReference type="Proteomes" id="UP000199426"/>
    </source>
</evidence>